<dbReference type="PANTHER" id="PTHR46082">
    <property type="entry name" value="ATP/GTP-BINDING PROTEIN-RELATED"/>
    <property type="match status" value="1"/>
</dbReference>
<dbReference type="InterPro" id="IPR000845">
    <property type="entry name" value="Nucleoside_phosphorylase_d"/>
</dbReference>
<proteinExistence type="predicted"/>
<reference evidence="3" key="1">
    <citation type="journal article" date="2021" name="Nat. Commun.">
        <title>Genetic determinants of endophytism in the Arabidopsis root mycobiome.</title>
        <authorList>
            <person name="Mesny F."/>
            <person name="Miyauchi S."/>
            <person name="Thiergart T."/>
            <person name="Pickel B."/>
            <person name="Atanasova L."/>
            <person name="Karlsson M."/>
            <person name="Huettel B."/>
            <person name="Barry K.W."/>
            <person name="Haridas S."/>
            <person name="Chen C."/>
            <person name="Bauer D."/>
            <person name="Andreopoulos W."/>
            <person name="Pangilinan J."/>
            <person name="LaButti K."/>
            <person name="Riley R."/>
            <person name="Lipzen A."/>
            <person name="Clum A."/>
            <person name="Drula E."/>
            <person name="Henrissat B."/>
            <person name="Kohler A."/>
            <person name="Grigoriev I.V."/>
            <person name="Martin F.M."/>
            <person name="Hacquard S."/>
        </authorList>
    </citation>
    <scope>NUCLEOTIDE SEQUENCE</scope>
    <source>
        <strain evidence="3">MPI-SDFR-AT-0117</strain>
    </source>
</reference>
<protein>
    <submittedName>
        <fullName evidence="3">Nucleoside phosphorylase domain-containing protein</fullName>
    </submittedName>
</protein>
<dbReference type="GO" id="GO:0003824">
    <property type="term" value="F:catalytic activity"/>
    <property type="evidence" value="ECO:0007669"/>
    <property type="project" value="InterPro"/>
</dbReference>
<organism evidence="3 4">
    <name type="scientific">Plectosphaerella plurivora</name>
    <dbReference type="NCBI Taxonomy" id="936078"/>
    <lineage>
        <taxon>Eukaryota</taxon>
        <taxon>Fungi</taxon>
        <taxon>Dikarya</taxon>
        <taxon>Ascomycota</taxon>
        <taxon>Pezizomycotina</taxon>
        <taxon>Sordariomycetes</taxon>
        <taxon>Hypocreomycetidae</taxon>
        <taxon>Glomerellales</taxon>
        <taxon>Plectosphaerellaceae</taxon>
        <taxon>Plectosphaerella</taxon>
    </lineage>
</organism>
<evidence type="ECO:0000256" key="1">
    <source>
        <dbReference type="SAM" id="MobiDB-lite"/>
    </source>
</evidence>
<dbReference type="InterPro" id="IPR035994">
    <property type="entry name" value="Nucleoside_phosphorylase_sf"/>
</dbReference>
<feature type="domain" description="Nucleoside phosphorylase" evidence="2">
    <location>
        <begin position="15"/>
        <end position="131"/>
    </location>
</feature>
<dbReference type="EMBL" id="JAGSXJ010000011">
    <property type="protein sequence ID" value="KAH6687361.1"/>
    <property type="molecule type" value="Genomic_DNA"/>
</dbReference>
<sequence length="395" mass="43017">MEPPARPSGRSDFHIAIICALPREADAVYLLCDHFYIDDDIDFGKDPGDSNMYTIATMGRHNVVIVTLPNMGTTSATSAAATLRISYPNIRIALIVGICGGVPVTEQKELYLGDVAISTLVVQYDSGRQYPDKFIVRSTIEDSNGRPTKEVRSILALLETEHNRKRLLVQATAQLKKLQEKAINEDYEANYQEPPNGSDVCYPANFLHKHHISDQGVCVCIQGDKVCPRATEDSCDTCGCHEAAGDLCRIAAPARPLKVILGRIGSANMVMKSGEDRDRLARDHKLVAFEMEASGVWDEIPSLTVKGICDYADSHKNKAWQHYAAAQAAAVARALVERLHIQDPPAAALSTQGSREKSRLNNGQHAPGSRTMSNMTIGSGGFVNQGDISGGSWNR</sequence>
<dbReference type="GO" id="GO:0009116">
    <property type="term" value="P:nucleoside metabolic process"/>
    <property type="evidence" value="ECO:0007669"/>
    <property type="project" value="InterPro"/>
</dbReference>
<evidence type="ECO:0000259" key="2">
    <source>
        <dbReference type="Pfam" id="PF01048"/>
    </source>
</evidence>
<accession>A0A9P8VBJ9</accession>
<dbReference type="Pfam" id="PF01048">
    <property type="entry name" value="PNP_UDP_1"/>
    <property type="match status" value="1"/>
</dbReference>
<dbReference type="OrthoDB" id="20872at2759"/>
<feature type="compositionally biased region" description="Polar residues" evidence="1">
    <location>
        <begin position="360"/>
        <end position="377"/>
    </location>
</feature>
<evidence type="ECO:0000313" key="4">
    <source>
        <dbReference type="Proteomes" id="UP000770015"/>
    </source>
</evidence>
<gene>
    <name evidence="3" type="ORF">F5X68DRAFT_268786</name>
</gene>
<comment type="caution">
    <text evidence="3">The sequence shown here is derived from an EMBL/GenBank/DDBJ whole genome shotgun (WGS) entry which is preliminary data.</text>
</comment>
<dbReference type="Proteomes" id="UP000770015">
    <property type="component" value="Unassembled WGS sequence"/>
</dbReference>
<dbReference type="InterPro" id="IPR053137">
    <property type="entry name" value="NLR-like"/>
</dbReference>
<dbReference type="PANTHER" id="PTHR46082:SF6">
    <property type="entry name" value="AAA+ ATPASE DOMAIN-CONTAINING PROTEIN-RELATED"/>
    <property type="match status" value="1"/>
</dbReference>
<feature type="region of interest" description="Disordered" evidence="1">
    <location>
        <begin position="346"/>
        <end position="395"/>
    </location>
</feature>
<keyword evidence="4" id="KW-1185">Reference proteome</keyword>
<evidence type="ECO:0000313" key="3">
    <source>
        <dbReference type="EMBL" id="KAH6687361.1"/>
    </source>
</evidence>
<dbReference type="AlphaFoldDB" id="A0A9P8VBJ9"/>
<dbReference type="SUPFAM" id="SSF53167">
    <property type="entry name" value="Purine and uridine phosphorylases"/>
    <property type="match status" value="1"/>
</dbReference>
<name>A0A9P8VBJ9_9PEZI</name>
<dbReference type="Gene3D" id="3.40.50.1580">
    <property type="entry name" value="Nucleoside phosphorylase domain"/>
    <property type="match status" value="1"/>
</dbReference>